<name>Z9JKI5_9GAMM</name>
<organism evidence="1 2">
    <name type="scientific">Xylella taiwanensis</name>
    <dbReference type="NCBI Taxonomy" id="1444770"/>
    <lineage>
        <taxon>Bacteria</taxon>
        <taxon>Pseudomonadati</taxon>
        <taxon>Pseudomonadota</taxon>
        <taxon>Gammaproteobacteria</taxon>
        <taxon>Lysobacterales</taxon>
        <taxon>Lysobacteraceae</taxon>
        <taxon>Xylella</taxon>
    </lineage>
</organism>
<evidence type="ECO:0000313" key="2">
    <source>
        <dbReference type="Proteomes" id="UP000020406"/>
    </source>
</evidence>
<gene>
    <name evidence="1" type="ORF">AF72_05360</name>
</gene>
<dbReference type="EMBL" id="JDSQ01000007">
    <property type="protein sequence ID" value="EWS78483.1"/>
    <property type="molecule type" value="Genomic_DNA"/>
</dbReference>
<protein>
    <submittedName>
        <fullName evidence="1">Uncharacterized protein</fullName>
    </submittedName>
</protein>
<evidence type="ECO:0000313" key="1">
    <source>
        <dbReference type="EMBL" id="EWS78483.1"/>
    </source>
</evidence>
<dbReference type="RefSeq" id="WP_038270903.1">
    <property type="nucleotide sequence ID" value="NZ_CP053627.1"/>
</dbReference>
<dbReference type="PATRIC" id="fig|1444770.3.peg.1279"/>
<proteinExistence type="predicted"/>
<dbReference type="GeneID" id="68900179"/>
<dbReference type="AlphaFoldDB" id="Z9JKI5"/>
<comment type="caution">
    <text evidence="1">The sequence shown here is derived from an EMBL/GenBank/DDBJ whole genome shotgun (WGS) entry which is preliminary data.</text>
</comment>
<accession>Z9JKI5</accession>
<dbReference type="KEGG" id="xtw:AB672_02660"/>
<sequence>MLWPLLLCVVRALLGLGVVGWAGSGCYGRWSGRCGSRLSDQHDGLMPGGMPLSSGVTGGFSWSRLDGSVVVARLAGGWLVVMCFAAVGG</sequence>
<dbReference type="Proteomes" id="UP000020406">
    <property type="component" value="Unassembled WGS sequence"/>
</dbReference>
<reference evidence="1 2" key="1">
    <citation type="journal article" date="2014" name="Genome Announc.">
        <title>Draft Genome Sequence of Xylella fastidiosa Pear Leaf Scorch Strain in Taiwan.</title>
        <authorList>
            <person name="Su C.C."/>
            <person name="Deng W.L."/>
            <person name="Jan F.J."/>
            <person name="Chang C.J."/>
            <person name="Huang H."/>
            <person name="Chen J."/>
        </authorList>
    </citation>
    <scope>NUCLEOTIDE SEQUENCE [LARGE SCALE GENOMIC DNA]</scope>
    <source>
        <strain evidence="1 2">PLS229</strain>
    </source>
</reference>